<reference evidence="1" key="1">
    <citation type="journal article" date="2014" name="Int. J. Syst. Evol. Microbiol.">
        <title>Complete genome sequence of Corynebacterium casei LMG S-19264T (=DSM 44701T), isolated from a smear-ripened cheese.</title>
        <authorList>
            <consortium name="US DOE Joint Genome Institute (JGI-PGF)"/>
            <person name="Walter F."/>
            <person name="Albersmeier A."/>
            <person name="Kalinowski J."/>
            <person name="Ruckert C."/>
        </authorList>
    </citation>
    <scope>NUCLEOTIDE SEQUENCE</scope>
    <source>
        <strain evidence="1">CGMCC 1.12785</strain>
    </source>
</reference>
<evidence type="ECO:0000313" key="1">
    <source>
        <dbReference type="EMBL" id="GGA18547.1"/>
    </source>
</evidence>
<comment type="caution">
    <text evidence="1">The sequence shown here is derived from an EMBL/GenBank/DDBJ whole genome shotgun (WGS) entry which is preliminary data.</text>
</comment>
<protein>
    <submittedName>
        <fullName evidence="1">Uncharacterized protein</fullName>
    </submittedName>
</protein>
<dbReference type="AlphaFoldDB" id="A0A8J2XL20"/>
<reference evidence="1" key="2">
    <citation type="submission" date="2020-09" db="EMBL/GenBank/DDBJ databases">
        <authorList>
            <person name="Sun Q."/>
            <person name="Zhou Y."/>
        </authorList>
    </citation>
    <scope>NUCLEOTIDE SEQUENCE</scope>
    <source>
        <strain evidence="1">CGMCC 1.12785</strain>
    </source>
</reference>
<name>A0A8J2XL20_9MICO</name>
<accession>A0A8J2XL20</accession>
<dbReference type="Proteomes" id="UP000616114">
    <property type="component" value="Unassembled WGS sequence"/>
</dbReference>
<evidence type="ECO:0000313" key="2">
    <source>
        <dbReference type="Proteomes" id="UP000616114"/>
    </source>
</evidence>
<organism evidence="1 2">
    <name type="scientific">Sediminivirga luteola</name>
    <dbReference type="NCBI Taxonomy" id="1774748"/>
    <lineage>
        <taxon>Bacteria</taxon>
        <taxon>Bacillati</taxon>
        <taxon>Actinomycetota</taxon>
        <taxon>Actinomycetes</taxon>
        <taxon>Micrococcales</taxon>
        <taxon>Brevibacteriaceae</taxon>
        <taxon>Sediminivirga</taxon>
    </lineage>
</organism>
<sequence length="57" mass="6175">MRSTPVIRSLPQTVATTGVLSLPDTTSRIMLLTCSFALAHGSRPATEGIPRCRYTLE</sequence>
<gene>
    <name evidence="1" type="ORF">GCM10011333_22010</name>
</gene>
<proteinExistence type="predicted"/>
<dbReference type="EMBL" id="BMFY01000009">
    <property type="protein sequence ID" value="GGA18547.1"/>
    <property type="molecule type" value="Genomic_DNA"/>
</dbReference>
<keyword evidence="2" id="KW-1185">Reference proteome</keyword>